<dbReference type="Pfam" id="PF00535">
    <property type="entry name" value="Glycos_transf_2"/>
    <property type="match status" value="1"/>
</dbReference>
<evidence type="ECO:0000259" key="1">
    <source>
        <dbReference type="Pfam" id="PF00535"/>
    </source>
</evidence>
<sequence length="265" mass="28755">MTPHISVIIPSYHAHETIARAVASIRNAGVPMAQVQVVIAPDDGQDYTYLAGQAQNITIATSAEVRSGAGPARNRALQAAKADYVAFLDADDTWEDLYLAELLPLAQKFGAAFGSTSILDQGQEILRLPLQNSLSFADFARSGASFHPVVSRMHAGPFINRPSQDIMHSLEVVALYGNAVPVSQAAYQLHLNPLSTTADSNFSRRATAAYEAYVQDIRLGKTRIPAVYHEDTVAVFHAKSRLNRAYTDAGGTQSYYQFIAAMRPC</sequence>
<dbReference type="InterPro" id="IPR001173">
    <property type="entry name" value="Glyco_trans_2-like"/>
</dbReference>
<dbReference type="PANTHER" id="PTHR43646:SF6">
    <property type="entry name" value="PRE-MYCOFACTOCIN GLYCOSYLTRANSFERASE"/>
    <property type="match status" value="1"/>
</dbReference>
<reference evidence="2" key="1">
    <citation type="submission" date="2003-11" db="EMBL/GenBank/DDBJ databases">
        <authorList>
            <person name="Heidelberg J.F."/>
            <person name="Eisen J.A."/>
            <person name="Nelson W.C."/>
            <person name="DeLong E.F."/>
        </authorList>
    </citation>
    <scope>NUCLEOTIDE SEQUENCE</scope>
</reference>
<name>Q6SF20_9BACT</name>
<dbReference type="EMBL" id="AY458649">
    <property type="protein sequence ID" value="AAR38402.1"/>
    <property type="molecule type" value="Genomic_DNA"/>
</dbReference>
<dbReference type="Gene3D" id="3.90.550.10">
    <property type="entry name" value="Spore Coat Polysaccharide Biosynthesis Protein SpsA, Chain A"/>
    <property type="match status" value="1"/>
</dbReference>
<accession>Q6SF20</accession>
<reference evidence="2" key="2">
    <citation type="submission" date="2003-12" db="EMBL/GenBank/DDBJ databases">
        <title>Monterey Bay Coastal Ocean Microbial Observatory environmental clone sequencing.</title>
        <authorList>
            <person name="DeLong E.F."/>
        </authorList>
    </citation>
    <scope>NUCLEOTIDE SEQUENCE</scope>
</reference>
<dbReference type="CDD" id="cd00761">
    <property type="entry name" value="Glyco_tranf_GTA_type"/>
    <property type="match status" value="1"/>
</dbReference>
<proteinExistence type="predicted"/>
<protein>
    <recommendedName>
        <fullName evidence="1">Glycosyltransferase 2-like domain-containing protein</fullName>
    </recommendedName>
</protein>
<organism evidence="2">
    <name type="scientific">uncultured marine bacterium 582</name>
    <dbReference type="NCBI Taxonomy" id="257402"/>
    <lineage>
        <taxon>Bacteria</taxon>
        <taxon>environmental samples</taxon>
    </lineage>
</organism>
<dbReference type="AlphaFoldDB" id="Q6SF20"/>
<dbReference type="PANTHER" id="PTHR43646">
    <property type="entry name" value="GLYCOSYLTRANSFERASE"/>
    <property type="match status" value="1"/>
</dbReference>
<dbReference type="InterPro" id="IPR029044">
    <property type="entry name" value="Nucleotide-diphossugar_trans"/>
</dbReference>
<evidence type="ECO:0000313" key="2">
    <source>
        <dbReference type="EMBL" id="AAR38402.1"/>
    </source>
</evidence>
<gene>
    <name evidence="2" type="ORF">MBMO_EBAC080-L028H02.65</name>
</gene>
<dbReference type="SUPFAM" id="SSF53448">
    <property type="entry name" value="Nucleotide-diphospho-sugar transferases"/>
    <property type="match status" value="1"/>
</dbReference>
<dbReference type="CAZy" id="GT2">
    <property type="family name" value="Glycosyltransferase Family 2"/>
</dbReference>
<feature type="domain" description="Glycosyltransferase 2-like" evidence="1">
    <location>
        <begin position="6"/>
        <end position="115"/>
    </location>
</feature>